<proteinExistence type="predicted"/>
<feature type="domain" description="Glycosyl hydrolase family 13 catalytic" evidence="1">
    <location>
        <begin position="107"/>
        <end position="553"/>
    </location>
</feature>
<dbReference type="SMART" id="SM00642">
    <property type="entry name" value="Aamy"/>
    <property type="match status" value="1"/>
</dbReference>
<dbReference type="InterPro" id="IPR006047">
    <property type="entry name" value="GH13_cat_dom"/>
</dbReference>
<reference evidence="2 3" key="1">
    <citation type="submission" date="2018-05" db="EMBL/GenBank/DDBJ databases">
        <title>Genomic Encyclopedia of Type Strains, Phase IV (KMG-IV): sequencing the most valuable type-strain genomes for metagenomic binning, comparative biology and taxonomic classification.</title>
        <authorList>
            <person name="Goeker M."/>
        </authorList>
    </citation>
    <scope>NUCLEOTIDE SEQUENCE [LARGE SCALE GENOMIC DNA]</scope>
    <source>
        <strain evidence="2 3">DSM 24906</strain>
    </source>
</reference>
<dbReference type="InterPro" id="IPR017853">
    <property type="entry name" value="GH"/>
</dbReference>
<dbReference type="Gene3D" id="3.20.20.80">
    <property type="entry name" value="Glycosidases"/>
    <property type="match status" value="1"/>
</dbReference>
<evidence type="ECO:0000313" key="3">
    <source>
        <dbReference type="Proteomes" id="UP000245921"/>
    </source>
</evidence>
<dbReference type="AlphaFoldDB" id="A0AA45C7L0"/>
<dbReference type="PANTHER" id="PTHR10357:SF179">
    <property type="entry name" value="NEUTRAL AND BASIC AMINO ACID TRANSPORT PROTEIN RBAT"/>
    <property type="match status" value="1"/>
</dbReference>
<dbReference type="Proteomes" id="UP000245921">
    <property type="component" value="Unassembled WGS sequence"/>
</dbReference>
<evidence type="ECO:0000259" key="1">
    <source>
        <dbReference type="SMART" id="SM00642"/>
    </source>
</evidence>
<dbReference type="CDD" id="cd11335">
    <property type="entry name" value="AmyAc_MTase_N"/>
    <property type="match status" value="1"/>
</dbReference>
<dbReference type="SUPFAM" id="SSF51445">
    <property type="entry name" value="(Trans)glycosidases"/>
    <property type="match status" value="1"/>
</dbReference>
<protein>
    <submittedName>
        <fullName evidence="2">4-alpha-glucanotransferase</fullName>
    </submittedName>
</protein>
<dbReference type="GO" id="GO:0009313">
    <property type="term" value="P:oligosaccharide catabolic process"/>
    <property type="evidence" value="ECO:0007669"/>
    <property type="project" value="TreeGrafter"/>
</dbReference>
<gene>
    <name evidence="2" type="ORF">C7380_10560</name>
</gene>
<sequence>MKDLKDINEYLKSKVKKGKKNYAVPKNWMPENYSGDVKLNGRKFFLNPYEYVSSVIDEILKNSDEKKDYSNPLSFIKEEKDPSWVNLSTMYGAHIRATAAYIHDQKTIFMPIDKLGYTESGTYLKMIAMIPYFKKMNIDCIYLLPISQSSNKFKKGEVGSPYAVKDYFSVEKDYKDTLLDDEFSSNQQFAAFVQACHIMEIRVMLDFVPRTAARDNKLILDHPEWFYWIDLKELNSYAPPKIKNLKFEQPTKENLEILYNDDEVKKHLSKFRFDPKTTNPKKWETFLKKNKDNPDFFDELIKSFKIITVPGFSDWINDTQPTWDDITFLRLYLSHPEEAEKYLPKNQPPYVLFDVVKSSNFPGKEKNQELWTLISDIMPFYQKNFGIDGARLDMGHALPSELEDMIIKKAKEYDPAFAIIAEELNMDNHNRAKNNGYDGILGNSWWSEPRIDEGWTKKFVSKIMPELSLPAFATSETPDSPRAITRKYGENFSKLSAVINTFMPNGITFINSGSEIFESQPMNTGLDFEKPLEEKFKYLKPDDQFYGKLAFFDWYALHWDTDHHMIKLLKYLGNIKNNHKNLLLKKENYRFLDFGEKSFVMFWWDGKDGIVIPINLNFDNPYYFEINLGYHTWRGNHSIKTTIENYRRSESSWDINDGILRVTINPGEARVFTIK</sequence>
<name>A0AA45C7L0_9BACT</name>
<evidence type="ECO:0000313" key="2">
    <source>
        <dbReference type="EMBL" id="PWJ95433.1"/>
    </source>
</evidence>
<dbReference type="Pfam" id="PF00128">
    <property type="entry name" value="Alpha-amylase"/>
    <property type="match status" value="1"/>
</dbReference>
<accession>A0AA45C7L0</accession>
<comment type="caution">
    <text evidence="2">The sequence shown here is derived from an EMBL/GenBank/DDBJ whole genome shotgun (WGS) entry which is preliminary data.</text>
</comment>
<dbReference type="EMBL" id="QGGI01000005">
    <property type="protein sequence ID" value="PWJ95433.1"/>
    <property type="molecule type" value="Genomic_DNA"/>
</dbReference>
<dbReference type="RefSeq" id="WP_109604346.1">
    <property type="nucleotide sequence ID" value="NZ_JAMHJO010000003.1"/>
</dbReference>
<keyword evidence="3" id="KW-1185">Reference proteome</keyword>
<dbReference type="GO" id="GO:0004556">
    <property type="term" value="F:alpha-amylase activity"/>
    <property type="evidence" value="ECO:0007669"/>
    <property type="project" value="TreeGrafter"/>
</dbReference>
<organism evidence="2 3">
    <name type="scientific">Oceanotoga teriensis</name>
    <dbReference type="NCBI Taxonomy" id="515440"/>
    <lineage>
        <taxon>Bacteria</taxon>
        <taxon>Thermotogati</taxon>
        <taxon>Thermotogota</taxon>
        <taxon>Thermotogae</taxon>
        <taxon>Petrotogales</taxon>
        <taxon>Petrotogaceae</taxon>
        <taxon>Oceanotoga</taxon>
    </lineage>
</organism>
<dbReference type="PANTHER" id="PTHR10357">
    <property type="entry name" value="ALPHA-AMYLASE FAMILY MEMBER"/>
    <property type="match status" value="1"/>
</dbReference>